<evidence type="ECO:0000256" key="1">
    <source>
        <dbReference type="SAM" id="MobiDB-lite"/>
    </source>
</evidence>
<feature type="compositionally biased region" description="Polar residues" evidence="1">
    <location>
        <begin position="1"/>
        <end position="11"/>
    </location>
</feature>
<keyword evidence="2" id="KW-0472">Membrane</keyword>
<proteinExistence type="predicted"/>
<dbReference type="EMBL" id="CAKOAT010174044">
    <property type="protein sequence ID" value="CAH8352289.1"/>
    <property type="molecule type" value="Genomic_DNA"/>
</dbReference>
<gene>
    <name evidence="3" type="ORF">ERUC_LOCUS18568</name>
</gene>
<evidence type="ECO:0000313" key="4">
    <source>
        <dbReference type="Proteomes" id="UP001642260"/>
    </source>
</evidence>
<keyword evidence="2" id="KW-0812">Transmembrane</keyword>
<keyword evidence="2" id="KW-1133">Transmembrane helix</keyword>
<accession>A0ABC8K3X3</accession>
<evidence type="ECO:0000313" key="3">
    <source>
        <dbReference type="EMBL" id="CAH8352289.1"/>
    </source>
</evidence>
<dbReference type="AlphaFoldDB" id="A0ABC8K3X3"/>
<reference evidence="3 4" key="1">
    <citation type="submission" date="2022-03" db="EMBL/GenBank/DDBJ databases">
        <authorList>
            <person name="Macdonald S."/>
            <person name="Ahmed S."/>
            <person name="Newling K."/>
        </authorList>
    </citation>
    <scope>NUCLEOTIDE SEQUENCE [LARGE SCALE GENOMIC DNA]</scope>
</reference>
<feature type="transmembrane region" description="Helical" evidence="2">
    <location>
        <begin position="68"/>
        <end position="86"/>
    </location>
</feature>
<keyword evidence="4" id="KW-1185">Reference proteome</keyword>
<name>A0ABC8K3X3_ERUVS</name>
<dbReference type="Proteomes" id="UP001642260">
    <property type="component" value="Unassembled WGS sequence"/>
</dbReference>
<evidence type="ECO:0008006" key="5">
    <source>
        <dbReference type="Google" id="ProtNLM"/>
    </source>
</evidence>
<organism evidence="3 4">
    <name type="scientific">Eruca vesicaria subsp. sativa</name>
    <name type="common">Garden rocket</name>
    <name type="synonym">Eruca sativa</name>
    <dbReference type="NCBI Taxonomy" id="29727"/>
    <lineage>
        <taxon>Eukaryota</taxon>
        <taxon>Viridiplantae</taxon>
        <taxon>Streptophyta</taxon>
        <taxon>Embryophyta</taxon>
        <taxon>Tracheophyta</taxon>
        <taxon>Spermatophyta</taxon>
        <taxon>Magnoliopsida</taxon>
        <taxon>eudicotyledons</taxon>
        <taxon>Gunneridae</taxon>
        <taxon>Pentapetalae</taxon>
        <taxon>rosids</taxon>
        <taxon>malvids</taxon>
        <taxon>Brassicales</taxon>
        <taxon>Brassicaceae</taxon>
        <taxon>Brassiceae</taxon>
        <taxon>Eruca</taxon>
    </lineage>
</organism>
<sequence>MAMSQNSSASIGSVPPNDGPPSLRQANAQIAVLEISRSSGSVNELLKTIEDRITDHITETQSVLRKALGFYGGGFAIATALVIYFMKK</sequence>
<comment type="caution">
    <text evidence="3">The sequence shown here is derived from an EMBL/GenBank/DDBJ whole genome shotgun (WGS) entry which is preliminary data.</text>
</comment>
<evidence type="ECO:0000256" key="2">
    <source>
        <dbReference type="SAM" id="Phobius"/>
    </source>
</evidence>
<feature type="region of interest" description="Disordered" evidence="1">
    <location>
        <begin position="1"/>
        <end position="24"/>
    </location>
</feature>
<protein>
    <recommendedName>
        <fullName evidence="5">t-SNARE coiled-coil homology domain-containing protein</fullName>
    </recommendedName>
</protein>